<dbReference type="RefSeq" id="WP_420496655.1">
    <property type="nucleotide sequence ID" value="NZ_CP017316.1"/>
</dbReference>
<reference evidence="2 3" key="1">
    <citation type="submission" date="2016-09" db="EMBL/GenBank/DDBJ databases">
        <title>Streptomyces rubrolavendulae MJM4426 Genome sequencing and assembly.</title>
        <authorList>
            <person name="Kim J.-G."/>
        </authorList>
    </citation>
    <scope>NUCLEOTIDE SEQUENCE [LARGE SCALE GENOMIC DNA]</scope>
    <source>
        <strain evidence="2 3">MJM4426</strain>
    </source>
</reference>
<protein>
    <recommendedName>
        <fullName evidence="4">Glycosyltransferase RgtA/B/C/D-like domain-containing protein</fullName>
    </recommendedName>
</protein>
<evidence type="ECO:0000313" key="3">
    <source>
        <dbReference type="Proteomes" id="UP000095349"/>
    </source>
</evidence>
<evidence type="ECO:0000256" key="1">
    <source>
        <dbReference type="SAM" id="MobiDB-lite"/>
    </source>
</evidence>
<feature type="compositionally biased region" description="Low complexity" evidence="1">
    <location>
        <begin position="21"/>
        <end position="30"/>
    </location>
</feature>
<gene>
    <name evidence="2" type="ORF">A4G23_02261</name>
</gene>
<proteinExistence type="predicted"/>
<feature type="region of interest" description="Disordered" evidence="1">
    <location>
        <begin position="1"/>
        <end position="38"/>
    </location>
</feature>
<sequence length="591" mass="61235">MTSTRPPAGLPGGPAGDEPAEPAQAAAQPVRPDPPTHPRWSGGPYGVVVLATGLAALLHLGWYLFAANSGGDLAAQDAWAAFAARHPGSAYNLGWYGGMHTMSYSVLSPYVMALLGVRTTMAVAGTLSAALTALLLVRVPAVRNPLACSLAAVAALLGNALSGRATFGLGLLFALGAAAVVLLGPWPRPRGARANRWARGAAAALLAGAATAASPVAGLFLGVLAAALLLRGRRTAAYALGVPPAAVVAATALLFPFAGTQPLAFGTVLLPLLFAALCLLAAPRSWRTVRTAAAVYAAGAVLTWLVDSQVGSNVTRLPMLFAGVVLLAALPYARSRRARLGLLAALVAFHGWVGFKSVDDVRVTAPHAAWADDAVRPLLDELERRGAARSRVEVVPARSHRESSALAPYVTLARGWNRQADLERNPGLYDGSLTAAGYRAWLDRWAVRYVVLPAGAPDTGAREEAALVAGGLPYLEQVWADRHWRLFAVRGAAPLAGPGATVERAAADGVTLRVERPGTVLVKVAYSPWLSLVDGDGERLAPAAGSGRAPCLRAAPRTAEGDVWTELHAPAPGTYRLGSPYTAFPRGTPCP</sequence>
<dbReference type="KEGG" id="srn:A4G23_02261"/>
<dbReference type="PATRIC" id="fig|285473.5.peg.2363"/>
<name>A0A1D8G1U8_9ACTN</name>
<dbReference type="EMBL" id="CP017316">
    <property type="protein sequence ID" value="AOT59419.1"/>
    <property type="molecule type" value="Genomic_DNA"/>
</dbReference>
<organism evidence="2 3">
    <name type="scientific">Streptomyces rubrolavendulae</name>
    <dbReference type="NCBI Taxonomy" id="285473"/>
    <lineage>
        <taxon>Bacteria</taxon>
        <taxon>Bacillati</taxon>
        <taxon>Actinomycetota</taxon>
        <taxon>Actinomycetes</taxon>
        <taxon>Kitasatosporales</taxon>
        <taxon>Streptomycetaceae</taxon>
        <taxon>Streptomyces</taxon>
    </lineage>
</organism>
<accession>A0A1D8G1U8</accession>
<evidence type="ECO:0000313" key="2">
    <source>
        <dbReference type="EMBL" id="AOT59419.1"/>
    </source>
</evidence>
<dbReference type="Proteomes" id="UP000095349">
    <property type="component" value="Chromosome"/>
</dbReference>
<evidence type="ECO:0008006" key="4">
    <source>
        <dbReference type="Google" id="ProtNLM"/>
    </source>
</evidence>
<keyword evidence="3" id="KW-1185">Reference proteome</keyword>
<dbReference type="STRING" id="285473.A4G23_02261"/>
<dbReference type="AlphaFoldDB" id="A0A1D8G1U8"/>